<reference evidence="1" key="1">
    <citation type="submission" date="2021-02" db="EMBL/GenBank/DDBJ databases">
        <authorList>
            <consortium name="DOE Joint Genome Institute"/>
            <person name="Ahrendt S."/>
            <person name="Looney B.P."/>
            <person name="Miyauchi S."/>
            <person name="Morin E."/>
            <person name="Drula E."/>
            <person name="Courty P.E."/>
            <person name="Chicoki N."/>
            <person name="Fauchery L."/>
            <person name="Kohler A."/>
            <person name="Kuo A."/>
            <person name="Labutti K."/>
            <person name="Pangilinan J."/>
            <person name="Lipzen A."/>
            <person name="Riley R."/>
            <person name="Andreopoulos W."/>
            <person name="He G."/>
            <person name="Johnson J."/>
            <person name="Barry K.W."/>
            <person name="Grigoriev I.V."/>
            <person name="Nagy L."/>
            <person name="Hibbett D."/>
            <person name="Henrissat B."/>
            <person name="Matheny P.B."/>
            <person name="Labbe J."/>
            <person name="Martin F."/>
        </authorList>
    </citation>
    <scope>NUCLEOTIDE SEQUENCE</scope>
    <source>
        <strain evidence="1">FP105234-sp</strain>
    </source>
</reference>
<organism evidence="1 2">
    <name type="scientific">Auriscalpium vulgare</name>
    <dbReference type="NCBI Taxonomy" id="40419"/>
    <lineage>
        <taxon>Eukaryota</taxon>
        <taxon>Fungi</taxon>
        <taxon>Dikarya</taxon>
        <taxon>Basidiomycota</taxon>
        <taxon>Agaricomycotina</taxon>
        <taxon>Agaricomycetes</taxon>
        <taxon>Russulales</taxon>
        <taxon>Auriscalpiaceae</taxon>
        <taxon>Auriscalpium</taxon>
    </lineage>
</organism>
<accession>A0ACB8RFF8</accession>
<evidence type="ECO:0000313" key="1">
    <source>
        <dbReference type="EMBL" id="KAI0042640.1"/>
    </source>
</evidence>
<dbReference type="EMBL" id="MU276055">
    <property type="protein sequence ID" value="KAI0042640.1"/>
    <property type="molecule type" value="Genomic_DNA"/>
</dbReference>
<protein>
    <submittedName>
        <fullName evidence="1">Uncharacterized protein</fullName>
    </submittedName>
</protein>
<keyword evidence="2" id="KW-1185">Reference proteome</keyword>
<evidence type="ECO:0000313" key="2">
    <source>
        <dbReference type="Proteomes" id="UP000814033"/>
    </source>
</evidence>
<comment type="caution">
    <text evidence="1">The sequence shown here is derived from an EMBL/GenBank/DDBJ whole genome shotgun (WGS) entry which is preliminary data.</text>
</comment>
<gene>
    <name evidence="1" type="ORF">FA95DRAFT_545231</name>
</gene>
<name>A0ACB8RFF8_9AGAM</name>
<dbReference type="Proteomes" id="UP000814033">
    <property type="component" value="Unassembled WGS sequence"/>
</dbReference>
<reference evidence="1" key="2">
    <citation type="journal article" date="2022" name="New Phytol.">
        <title>Evolutionary transition to the ectomycorrhizal habit in the genomes of a hyperdiverse lineage of mushroom-forming fungi.</title>
        <authorList>
            <person name="Looney B."/>
            <person name="Miyauchi S."/>
            <person name="Morin E."/>
            <person name="Drula E."/>
            <person name="Courty P.E."/>
            <person name="Kohler A."/>
            <person name="Kuo A."/>
            <person name="LaButti K."/>
            <person name="Pangilinan J."/>
            <person name="Lipzen A."/>
            <person name="Riley R."/>
            <person name="Andreopoulos W."/>
            <person name="He G."/>
            <person name="Johnson J."/>
            <person name="Nolan M."/>
            <person name="Tritt A."/>
            <person name="Barry K.W."/>
            <person name="Grigoriev I.V."/>
            <person name="Nagy L.G."/>
            <person name="Hibbett D."/>
            <person name="Henrissat B."/>
            <person name="Matheny P.B."/>
            <person name="Labbe J."/>
            <person name="Martin F.M."/>
        </authorList>
    </citation>
    <scope>NUCLEOTIDE SEQUENCE</scope>
    <source>
        <strain evidence="1">FP105234-sp</strain>
    </source>
</reference>
<proteinExistence type="predicted"/>
<sequence length="275" mass="29514">MRAIGRAPPQKRDRLAAPQRRFCRGVQHSQRGGRVEREIGVRDARRDADRHRVQWVWTPGGIGPVAPGDFYGARENAHRIALRVRVGPPGVRCGSHGLKLEYYSGPERAPRLGARESKRARRPAAEAAAAQCIPVYPIGARTAGHAAVREVGAGPGGGYERAHTAVTLYAHARARASDPRTGGCVREARCERLREFQFCILSSARMVRGGINDNLGARNRRLAWGGTEGLASVGETLMLGRQDGGTWGCSEGTGLLSSAALPANGCVRATRCAIS</sequence>